<proteinExistence type="inferred from homology"/>
<dbReference type="PANTHER" id="PTHR13832">
    <property type="entry name" value="PROTEIN PHOSPHATASE 2C"/>
    <property type="match status" value="1"/>
</dbReference>
<evidence type="ECO:0000256" key="7">
    <source>
        <dbReference type="ARBA" id="ARBA00022801"/>
    </source>
</evidence>
<comment type="cofactor">
    <cofactor evidence="2">
        <name>Mg(2+)</name>
        <dbReference type="ChEBI" id="CHEBI:18420"/>
    </cofactor>
</comment>
<name>A0A1Z5JL89_FISSO</name>
<sequence length="392" mass="42963">MGNLLGSPNTEKETHTGRTPDGMPFGVSSMQGWRVHMEDAHITEVQLPAAETTLKGHALFGVFDGHGGTFAAFYAGNNLARVFCQQPKWIEYAKQQETSSQEDSLQSGVQLLKEALRDAFIEIDREIALALRGQKVADAVDVDTNHQHHSDDEDAIRLLQEEGDSGTTACVVLVTPHFVICANAGDSRSVMSKQGGQVVELSFDHKPDDEDEEKRIRAAGGYVAGGRVEGDLAVSRGLGDFRFKSMEVVMASVDDLKKLDETQALVSQPEQQKVSPVPDIIVQNRDASKDEFIIIACDGVWDVNTNEECIRIVSELFEEGESDVGLICEELCDLCLNKGSKDNMTALVVKMDAQKIGEGGGVMARRQKREEDEAERKAEEVNRNKKTLGANQ</sequence>
<comment type="caution">
    <text evidence="13">The sequence shown here is derived from an EMBL/GenBank/DDBJ whole genome shotgun (WGS) entry which is preliminary data.</text>
</comment>
<evidence type="ECO:0000256" key="5">
    <source>
        <dbReference type="ARBA" id="ARBA00013081"/>
    </source>
</evidence>
<dbReference type="Gene3D" id="3.60.40.10">
    <property type="entry name" value="PPM-type phosphatase domain"/>
    <property type="match status" value="1"/>
</dbReference>
<evidence type="ECO:0000259" key="12">
    <source>
        <dbReference type="PROSITE" id="PS51746"/>
    </source>
</evidence>
<evidence type="ECO:0000256" key="3">
    <source>
        <dbReference type="ARBA" id="ARBA00004170"/>
    </source>
</evidence>
<evidence type="ECO:0000256" key="11">
    <source>
        <dbReference type="SAM" id="MobiDB-lite"/>
    </source>
</evidence>
<evidence type="ECO:0000256" key="1">
    <source>
        <dbReference type="ARBA" id="ARBA00001936"/>
    </source>
</evidence>
<comment type="cofactor">
    <cofactor evidence="1">
        <name>Mn(2+)</name>
        <dbReference type="ChEBI" id="CHEBI:29035"/>
    </cofactor>
</comment>
<dbReference type="InterPro" id="IPR015655">
    <property type="entry name" value="PP2C"/>
</dbReference>
<keyword evidence="6" id="KW-0479">Metal-binding</keyword>
<feature type="region of interest" description="Disordered" evidence="11">
    <location>
        <begin position="359"/>
        <end position="392"/>
    </location>
</feature>
<dbReference type="PROSITE" id="PS01032">
    <property type="entry name" value="PPM_1"/>
    <property type="match status" value="1"/>
</dbReference>
<dbReference type="GO" id="GO:0004722">
    <property type="term" value="F:protein serine/threonine phosphatase activity"/>
    <property type="evidence" value="ECO:0007669"/>
    <property type="project" value="UniProtKB-EC"/>
</dbReference>
<keyword evidence="8 10" id="KW-0904">Protein phosphatase</keyword>
<dbReference type="InterPro" id="IPR000222">
    <property type="entry name" value="PP2C_BS"/>
</dbReference>
<evidence type="ECO:0000313" key="14">
    <source>
        <dbReference type="Proteomes" id="UP000198406"/>
    </source>
</evidence>
<evidence type="ECO:0000256" key="8">
    <source>
        <dbReference type="ARBA" id="ARBA00022912"/>
    </source>
</evidence>
<dbReference type="SMART" id="SM00332">
    <property type="entry name" value="PP2Cc"/>
    <property type="match status" value="1"/>
</dbReference>
<dbReference type="InterPro" id="IPR036457">
    <property type="entry name" value="PPM-type-like_dom_sf"/>
</dbReference>
<comment type="subcellular location">
    <subcellularLocation>
        <location evidence="3">Membrane</location>
        <topology evidence="3">Peripheral membrane protein</topology>
    </subcellularLocation>
</comment>
<evidence type="ECO:0000256" key="9">
    <source>
        <dbReference type="ARBA" id="ARBA00023211"/>
    </source>
</evidence>
<dbReference type="InterPro" id="IPR001932">
    <property type="entry name" value="PPM-type_phosphatase-like_dom"/>
</dbReference>
<evidence type="ECO:0000256" key="6">
    <source>
        <dbReference type="ARBA" id="ARBA00022723"/>
    </source>
</evidence>
<dbReference type="FunFam" id="3.60.40.10:FF:000075">
    <property type="entry name" value="Protein phosphatase 2C, putative"/>
    <property type="match status" value="1"/>
</dbReference>
<keyword evidence="7 10" id="KW-0378">Hydrolase</keyword>
<feature type="compositionally biased region" description="Basic and acidic residues" evidence="11">
    <location>
        <begin position="368"/>
        <end position="383"/>
    </location>
</feature>
<dbReference type="Pfam" id="PF00481">
    <property type="entry name" value="PP2C"/>
    <property type="match status" value="1"/>
</dbReference>
<dbReference type="EMBL" id="BDSP01000082">
    <property type="protein sequence ID" value="GAX14676.1"/>
    <property type="molecule type" value="Genomic_DNA"/>
</dbReference>
<dbReference type="SUPFAM" id="SSF81606">
    <property type="entry name" value="PP2C-like"/>
    <property type="match status" value="1"/>
</dbReference>
<dbReference type="Proteomes" id="UP000198406">
    <property type="component" value="Unassembled WGS sequence"/>
</dbReference>
<feature type="region of interest" description="Disordered" evidence="11">
    <location>
        <begin position="1"/>
        <end position="25"/>
    </location>
</feature>
<dbReference type="PANTHER" id="PTHR13832:SF565">
    <property type="entry name" value="AT28366P-RELATED"/>
    <property type="match status" value="1"/>
</dbReference>
<evidence type="ECO:0000313" key="13">
    <source>
        <dbReference type="EMBL" id="GAX14676.1"/>
    </source>
</evidence>
<dbReference type="InParanoid" id="A0A1Z5JL89"/>
<feature type="domain" description="PPM-type phosphatase" evidence="12">
    <location>
        <begin position="24"/>
        <end position="351"/>
    </location>
</feature>
<reference evidence="13 14" key="1">
    <citation type="journal article" date="2015" name="Plant Cell">
        <title>Oil accumulation by the oleaginous diatom Fistulifera solaris as revealed by the genome and transcriptome.</title>
        <authorList>
            <person name="Tanaka T."/>
            <person name="Maeda Y."/>
            <person name="Veluchamy A."/>
            <person name="Tanaka M."/>
            <person name="Abida H."/>
            <person name="Marechal E."/>
            <person name="Bowler C."/>
            <person name="Muto M."/>
            <person name="Sunaga Y."/>
            <person name="Tanaka M."/>
            <person name="Yoshino T."/>
            <person name="Taniguchi T."/>
            <person name="Fukuda Y."/>
            <person name="Nemoto M."/>
            <person name="Matsumoto M."/>
            <person name="Wong P.S."/>
            <person name="Aburatani S."/>
            <person name="Fujibuchi W."/>
        </authorList>
    </citation>
    <scope>NUCLEOTIDE SEQUENCE [LARGE SCALE GENOMIC DNA]</scope>
    <source>
        <strain evidence="13 14">JPCC DA0580</strain>
    </source>
</reference>
<evidence type="ECO:0000256" key="2">
    <source>
        <dbReference type="ARBA" id="ARBA00001946"/>
    </source>
</evidence>
<dbReference type="OrthoDB" id="10264738at2759"/>
<dbReference type="CDD" id="cd00143">
    <property type="entry name" value="PP2Cc"/>
    <property type="match status" value="1"/>
</dbReference>
<dbReference type="GO" id="GO:0046872">
    <property type="term" value="F:metal ion binding"/>
    <property type="evidence" value="ECO:0007669"/>
    <property type="project" value="UniProtKB-KW"/>
</dbReference>
<evidence type="ECO:0000256" key="10">
    <source>
        <dbReference type="RuleBase" id="RU003465"/>
    </source>
</evidence>
<gene>
    <name evidence="13" type="ORF">FisN_11Hh216</name>
</gene>
<accession>A0A1Z5JL89</accession>
<comment type="similarity">
    <text evidence="4 10">Belongs to the PP2C family.</text>
</comment>
<evidence type="ECO:0000256" key="4">
    <source>
        <dbReference type="ARBA" id="ARBA00006702"/>
    </source>
</evidence>
<dbReference type="PROSITE" id="PS51746">
    <property type="entry name" value="PPM_2"/>
    <property type="match status" value="1"/>
</dbReference>
<keyword evidence="14" id="KW-1185">Reference proteome</keyword>
<keyword evidence="9" id="KW-0464">Manganese</keyword>
<dbReference type="EC" id="3.1.3.16" evidence="5"/>
<dbReference type="GO" id="GO:0016020">
    <property type="term" value="C:membrane"/>
    <property type="evidence" value="ECO:0007669"/>
    <property type="project" value="UniProtKB-SubCell"/>
</dbReference>
<organism evidence="13 14">
    <name type="scientific">Fistulifera solaris</name>
    <name type="common">Oleaginous diatom</name>
    <dbReference type="NCBI Taxonomy" id="1519565"/>
    <lineage>
        <taxon>Eukaryota</taxon>
        <taxon>Sar</taxon>
        <taxon>Stramenopiles</taxon>
        <taxon>Ochrophyta</taxon>
        <taxon>Bacillariophyta</taxon>
        <taxon>Bacillariophyceae</taxon>
        <taxon>Bacillariophycidae</taxon>
        <taxon>Naviculales</taxon>
        <taxon>Naviculaceae</taxon>
        <taxon>Fistulifera</taxon>
    </lineage>
</organism>
<dbReference type="AlphaFoldDB" id="A0A1Z5JL89"/>
<protein>
    <recommendedName>
        <fullName evidence="5">protein-serine/threonine phosphatase</fullName>
        <ecNumber evidence="5">3.1.3.16</ecNumber>
    </recommendedName>
</protein>